<name>A0A0C3PLS3_PISTI</name>
<evidence type="ECO:0000313" key="2">
    <source>
        <dbReference type="Proteomes" id="UP000054217"/>
    </source>
</evidence>
<accession>A0A0C3PLS3</accession>
<sequence length="79" mass="8960">MKRLHRTRPECPCRLDTLDTGTRRRTRCWLVGYEEAIKDDGGVSREPGPFLNNEGSTNMIGRTCIASSNAFHEVDYTVT</sequence>
<organism evidence="1 2">
    <name type="scientific">Pisolithus tinctorius Marx 270</name>
    <dbReference type="NCBI Taxonomy" id="870435"/>
    <lineage>
        <taxon>Eukaryota</taxon>
        <taxon>Fungi</taxon>
        <taxon>Dikarya</taxon>
        <taxon>Basidiomycota</taxon>
        <taxon>Agaricomycotina</taxon>
        <taxon>Agaricomycetes</taxon>
        <taxon>Agaricomycetidae</taxon>
        <taxon>Boletales</taxon>
        <taxon>Sclerodermatineae</taxon>
        <taxon>Pisolithaceae</taxon>
        <taxon>Pisolithus</taxon>
    </lineage>
</organism>
<dbReference type="EMBL" id="KN831954">
    <property type="protein sequence ID" value="KIO09701.1"/>
    <property type="molecule type" value="Genomic_DNA"/>
</dbReference>
<protein>
    <submittedName>
        <fullName evidence="1">Uncharacterized protein</fullName>
    </submittedName>
</protein>
<gene>
    <name evidence="1" type="ORF">M404DRAFT_282077</name>
</gene>
<dbReference type="Proteomes" id="UP000054217">
    <property type="component" value="Unassembled WGS sequence"/>
</dbReference>
<dbReference type="AlphaFoldDB" id="A0A0C3PLS3"/>
<keyword evidence="2" id="KW-1185">Reference proteome</keyword>
<reference evidence="2" key="2">
    <citation type="submission" date="2015-01" db="EMBL/GenBank/DDBJ databases">
        <title>Evolutionary Origins and Diversification of the Mycorrhizal Mutualists.</title>
        <authorList>
            <consortium name="DOE Joint Genome Institute"/>
            <consortium name="Mycorrhizal Genomics Consortium"/>
            <person name="Kohler A."/>
            <person name="Kuo A."/>
            <person name="Nagy L.G."/>
            <person name="Floudas D."/>
            <person name="Copeland A."/>
            <person name="Barry K.W."/>
            <person name="Cichocki N."/>
            <person name="Veneault-Fourrey C."/>
            <person name="LaButti K."/>
            <person name="Lindquist E.A."/>
            <person name="Lipzen A."/>
            <person name="Lundell T."/>
            <person name="Morin E."/>
            <person name="Murat C."/>
            <person name="Riley R."/>
            <person name="Ohm R."/>
            <person name="Sun H."/>
            <person name="Tunlid A."/>
            <person name="Henrissat B."/>
            <person name="Grigoriev I.V."/>
            <person name="Hibbett D.S."/>
            <person name="Martin F."/>
        </authorList>
    </citation>
    <scope>NUCLEOTIDE SEQUENCE [LARGE SCALE GENOMIC DNA]</scope>
    <source>
        <strain evidence="2">Marx 270</strain>
    </source>
</reference>
<dbReference type="InParanoid" id="A0A0C3PLS3"/>
<reference evidence="1 2" key="1">
    <citation type="submission" date="2014-04" db="EMBL/GenBank/DDBJ databases">
        <authorList>
            <consortium name="DOE Joint Genome Institute"/>
            <person name="Kuo A."/>
            <person name="Kohler A."/>
            <person name="Costa M.D."/>
            <person name="Nagy L.G."/>
            <person name="Floudas D."/>
            <person name="Copeland A."/>
            <person name="Barry K.W."/>
            <person name="Cichocki N."/>
            <person name="Veneault-Fourrey C."/>
            <person name="LaButti K."/>
            <person name="Lindquist E.A."/>
            <person name="Lipzen A."/>
            <person name="Lundell T."/>
            <person name="Morin E."/>
            <person name="Murat C."/>
            <person name="Sun H."/>
            <person name="Tunlid A."/>
            <person name="Henrissat B."/>
            <person name="Grigoriev I.V."/>
            <person name="Hibbett D.S."/>
            <person name="Martin F."/>
            <person name="Nordberg H.P."/>
            <person name="Cantor M.N."/>
            <person name="Hua S.X."/>
        </authorList>
    </citation>
    <scope>NUCLEOTIDE SEQUENCE [LARGE SCALE GENOMIC DNA]</scope>
    <source>
        <strain evidence="1 2">Marx 270</strain>
    </source>
</reference>
<dbReference type="HOGENOM" id="CLU_2606953_0_0_1"/>
<proteinExistence type="predicted"/>
<evidence type="ECO:0000313" key="1">
    <source>
        <dbReference type="EMBL" id="KIO09701.1"/>
    </source>
</evidence>